<dbReference type="InterPro" id="IPR013783">
    <property type="entry name" value="Ig-like_fold"/>
</dbReference>
<dbReference type="STRING" id="1548208.AXK12_08255"/>
<name>A0A139SHF5_9BACT</name>
<keyword evidence="3" id="KW-1185">Reference proteome</keyword>
<evidence type="ECO:0000259" key="1">
    <source>
        <dbReference type="Pfam" id="PF01833"/>
    </source>
</evidence>
<accession>A0A139SHF5</accession>
<dbReference type="Pfam" id="PF01833">
    <property type="entry name" value="TIG"/>
    <property type="match status" value="1"/>
</dbReference>
<dbReference type="Proteomes" id="UP000071392">
    <property type="component" value="Unassembled WGS sequence"/>
</dbReference>
<comment type="caution">
    <text evidence="2">The sequence shown here is derived from an EMBL/GenBank/DDBJ whole genome shotgun (WGS) entry which is preliminary data.</text>
</comment>
<protein>
    <submittedName>
        <fullName evidence="2">Cell surface protein</fullName>
    </submittedName>
</protein>
<dbReference type="SUPFAM" id="SSF81296">
    <property type="entry name" value="E set domains"/>
    <property type="match status" value="1"/>
</dbReference>
<organism evidence="2 3">
    <name type="scientific">Cephaloticoccus capnophilus</name>
    <dbReference type="NCBI Taxonomy" id="1548208"/>
    <lineage>
        <taxon>Bacteria</taxon>
        <taxon>Pseudomonadati</taxon>
        <taxon>Verrucomicrobiota</taxon>
        <taxon>Opitutia</taxon>
        <taxon>Opitutales</taxon>
        <taxon>Opitutaceae</taxon>
        <taxon>Cephaloticoccus</taxon>
    </lineage>
</organism>
<sequence length="306" mass="33230">MQNSRPTLARRLLLWCSALCLLVLLPGCNDVVLNNLTPSSLTENPSRIYTITLRVDQKRKRIVPGSVQPYLIIDGERHLMQPSRVGAEFYEFDYAMAPGRSEIAYYFLVNYEVRSNDRNVPGEAYTELARATVTGRYVYSLEANRGPVGARISVIGRGFSPQDSVTFDGQPVRSHYESISSLSFFVPALEIGRDYQVALVGARGATPLGSFRIDGSKLLVTPSALSLRSGSVQSLTFTLPQPAPLGGLLLDVTTDIPSSVIMDEVIVPAGQSSVTINVQGGSPGTGSLFLRGYDSGELTIPVRVTR</sequence>
<dbReference type="AlphaFoldDB" id="A0A139SHF5"/>
<feature type="domain" description="IPT/TIG" evidence="1">
    <location>
        <begin position="138"/>
        <end position="202"/>
    </location>
</feature>
<dbReference type="RefSeq" id="WP_068713296.1">
    <property type="nucleotide sequence ID" value="NZ_LSZP01000062.1"/>
</dbReference>
<gene>
    <name evidence="2" type="ORF">AXK12_08255</name>
</gene>
<reference evidence="2 3" key="1">
    <citation type="submission" date="2016-02" db="EMBL/GenBank/DDBJ databases">
        <authorList>
            <person name="Wen L."/>
            <person name="He K."/>
            <person name="Yang H."/>
        </authorList>
    </citation>
    <scope>NUCLEOTIDE SEQUENCE [LARGE SCALE GENOMIC DNA]</scope>
    <source>
        <strain evidence="2 3">CV41</strain>
    </source>
</reference>
<proteinExistence type="predicted"/>
<evidence type="ECO:0000313" key="3">
    <source>
        <dbReference type="Proteomes" id="UP000071392"/>
    </source>
</evidence>
<dbReference type="InterPro" id="IPR014756">
    <property type="entry name" value="Ig_E-set"/>
</dbReference>
<dbReference type="InterPro" id="IPR002909">
    <property type="entry name" value="IPT_dom"/>
</dbReference>
<dbReference type="Gene3D" id="2.60.40.10">
    <property type="entry name" value="Immunoglobulins"/>
    <property type="match status" value="1"/>
</dbReference>
<dbReference type="OrthoDB" id="185271at2"/>
<dbReference type="EMBL" id="LSZP01000062">
    <property type="protein sequence ID" value="KXU34012.1"/>
    <property type="molecule type" value="Genomic_DNA"/>
</dbReference>
<evidence type="ECO:0000313" key="2">
    <source>
        <dbReference type="EMBL" id="KXU34012.1"/>
    </source>
</evidence>